<evidence type="ECO:0000256" key="3">
    <source>
        <dbReference type="ARBA" id="ARBA00022553"/>
    </source>
</evidence>
<dbReference type="InterPro" id="IPR003661">
    <property type="entry name" value="HisK_dim/P_dom"/>
</dbReference>
<dbReference type="SMART" id="SM00086">
    <property type="entry name" value="PAC"/>
    <property type="match status" value="4"/>
</dbReference>
<sequence>MQSRLTWYPVSFFKTNNKKVLFPLQWLIFDANMKYTYIFILILEVRFVREVISWSETDGFVSFVQNCPDAVFIFSSDGTVLYANQSWYQLAGNCFSDEFEVAIDVYLLRCKQGIVSVEPSVIQPLCTNHDPYIIQIPHKEGGMMDVSFTLFPMKWYKGKAAVGALVRDVTEQKLRQRKLEEMEKSLDTFITYTRDALFLISPDFQILRMSNSFQIMTGYSPQELYDNPRILLPDAVALQEQELHFDYVVKTGKPVLFHTRRRHKKGHLLEICMTYKPICKKDAGVIGVIAVMRNITERIQVETELRDAKELLESFVNSASDCIVLIDLDWNILMVNPACEKMYGYSYEELLMHQENLLKPVILRGIIDNTQKAMNGKMVLDEENSFTHRNGHLVHTLSSYIPIRNTEGKILAVALITRDVTEQRRIAQALGDSEAKYRLISENMTDLIAILDRSGRYIYVSPSFKTILGYTPESLLGMDYRKWVHTDDREFLKQGRKRLIAEGSVMQVELRYRCASGDWMYLEANGTPVFNGEKNLEHFVFVARNITDRKQAEALLRNSDKLSLIGEMAAGVAHEIRNPLTALRGFIQLLQNQTSEHDFYFEVMISELDRINFIVSELLVLAKPQVQNVKQKNVVDLVRNVMTLLESQALMHNVIFQLECKEKPILITCEENQIKQVFINIMKNAMEAMPNGGMIYITVKQNAQMVDICFRDEGCGIPEDRVSKLGEPFYTTKDKGTGLGLMVSKKIIRDHQGSILIDSVINQGTTVHVNVPLSSLKQ</sequence>
<feature type="domain" description="PAS" evidence="11">
    <location>
        <begin position="182"/>
        <end position="231"/>
    </location>
</feature>
<feature type="domain" description="PAC" evidence="12">
    <location>
        <begin position="253"/>
        <end position="307"/>
    </location>
</feature>
<evidence type="ECO:0000256" key="6">
    <source>
        <dbReference type="ARBA" id="ARBA00022777"/>
    </source>
</evidence>
<dbReference type="Pfam" id="PF08447">
    <property type="entry name" value="PAS_3"/>
    <property type="match status" value="1"/>
</dbReference>
<dbReference type="Pfam" id="PF00512">
    <property type="entry name" value="HisKA"/>
    <property type="match status" value="1"/>
</dbReference>
<dbReference type="PROSITE" id="PS50112">
    <property type="entry name" value="PAS"/>
    <property type="match status" value="4"/>
</dbReference>
<dbReference type="EC" id="2.7.13.3" evidence="2"/>
<evidence type="ECO:0000256" key="7">
    <source>
        <dbReference type="ARBA" id="ARBA00022840"/>
    </source>
</evidence>
<dbReference type="Gene3D" id="1.10.287.130">
    <property type="match status" value="1"/>
</dbReference>
<accession>A0A075R316</accession>
<keyword evidence="14" id="KW-1185">Reference proteome</keyword>
<dbReference type="GO" id="GO:0000155">
    <property type="term" value="F:phosphorelay sensor kinase activity"/>
    <property type="evidence" value="ECO:0007669"/>
    <property type="project" value="InterPro"/>
</dbReference>
<dbReference type="InterPro" id="IPR004358">
    <property type="entry name" value="Sig_transdc_His_kin-like_C"/>
</dbReference>
<dbReference type="FunFam" id="1.10.287.130:FF:000040">
    <property type="entry name" value="PAS domain-containing sensor histidine kinase"/>
    <property type="match status" value="1"/>
</dbReference>
<dbReference type="Gene3D" id="3.30.450.20">
    <property type="entry name" value="PAS domain"/>
    <property type="match status" value="4"/>
</dbReference>
<dbReference type="InterPro" id="IPR036097">
    <property type="entry name" value="HisK_dim/P_sf"/>
</dbReference>
<dbReference type="Pfam" id="PF13426">
    <property type="entry name" value="PAS_9"/>
    <property type="match status" value="2"/>
</dbReference>
<feature type="domain" description="PAC" evidence="12">
    <location>
        <begin position="506"/>
        <end position="558"/>
    </location>
</feature>
<gene>
    <name evidence="13" type="ORF">BRLA_c014980</name>
</gene>
<dbReference type="NCBIfam" id="TIGR00229">
    <property type="entry name" value="sensory_box"/>
    <property type="match status" value="3"/>
</dbReference>
<feature type="domain" description="PAS" evidence="11">
    <location>
        <begin position="433"/>
        <end position="503"/>
    </location>
</feature>
<feature type="domain" description="PAC" evidence="12">
    <location>
        <begin position="380"/>
        <end position="432"/>
    </location>
</feature>
<dbReference type="eggNOG" id="COG3852">
    <property type="taxonomic scope" value="Bacteria"/>
</dbReference>
<evidence type="ECO:0000256" key="1">
    <source>
        <dbReference type="ARBA" id="ARBA00000085"/>
    </source>
</evidence>
<evidence type="ECO:0000259" key="10">
    <source>
        <dbReference type="PROSITE" id="PS50109"/>
    </source>
</evidence>
<dbReference type="SMART" id="SM00388">
    <property type="entry name" value="HisKA"/>
    <property type="match status" value="1"/>
</dbReference>
<dbReference type="STRING" id="1042163.BRLA_c014980"/>
<dbReference type="PRINTS" id="PR00344">
    <property type="entry name" value="BCTRLSENSOR"/>
</dbReference>
<dbReference type="CDD" id="cd00082">
    <property type="entry name" value="HisKA"/>
    <property type="match status" value="1"/>
</dbReference>
<dbReference type="InterPro" id="IPR036890">
    <property type="entry name" value="HATPase_C_sf"/>
</dbReference>
<dbReference type="SMART" id="SM00091">
    <property type="entry name" value="PAS"/>
    <property type="match status" value="4"/>
</dbReference>
<keyword evidence="7" id="KW-0067">ATP-binding</keyword>
<dbReference type="PROSITE" id="PS50109">
    <property type="entry name" value="HIS_KIN"/>
    <property type="match status" value="1"/>
</dbReference>
<dbReference type="SUPFAM" id="SSF55874">
    <property type="entry name" value="ATPase domain of HSP90 chaperone/DNA topoisomerase II/histidine kinase"/>
    <property type="match status" value="1"/>
</dbReference>
<dbReference type="Pfam" id="PF08448">
    <property type="entry name" value="PAS_4"/>
    <property type="match status" value="1"/>
</dbReference>
<keyword evidence="8" id="KW-0749">Sporulation</keyword>
<evidence type="ECO:0000259" key="11">
    <source>
        <dbReference type="PROSITE" id="PS50112"/>
    </source>
</evidence>
<dbReference type="SMART" id="SM00387">
    <property type="entry name" value="HATPase_c"/>
    <property type="match status" value="1"/>
</dbReference>
<feature type="domain" description="PAS" evidence="11">
    <location>
        <begin position="56"/>
        <end position="92"/>
    </location>
</feature>
<protein>
    <recommendedName>
        <fullName evidence="2">histidine kinase</fullName>
        <ecNumber evidence="2">2.7.13.3</ecNumber>
    </recommendedName>
</protein>
<dbReference type="PANTHER" id="PTHR43065:SF34">
    <property type="entry name" value="SPORULATION KINASE A"/>
    <property type="match status" value="1"/>
</dbReference>
<dbReference type="Gene3D" id="3.30.565.10">
    <property type="entry name" value="Histidine kinase-like ATPase, C-terminal domain"/>
    <property type="match status" value="1"/>
</dbReference>
<keyword evidence="9" id="KW-0902">Two-component regulatory system</keyword>
<dbReference type="PANTHER" id="PTHR43065">
    <property type="entry name" value="SENSOR HISTIDINE KINASE"/>
    <property type="match status" value="1"/>
</dbReference>
<organism evidence="13 14">
    <name type="scientific">Brevibacillus laterosporus LMG 15441</name>
    <dbReference type="NCBI Taxonomy" id="1042163"/>
    <lineage>
        <taxon>Bacteria</taxon>
        <taxon>Bacillati</taxon>
        <taxon>Bacillota</taxon>
        <taxon>Bacilli</taxon>
        <taxon>Bacillales</taxon>
        <taxon>Paenibacillaceae</taxon>
        <taxon>Brevibacillus</taxon>
    </lineage>
</organism>
<reference evidence="13 14" key="1">
    <citation type="journal article" date="2011" name="J. Bacteriol.">
        <title>Genome sequence of Brevibacillus laterosporus LMG 15441, a pathogen of invertebrates.</title>
        <authorList>
            <person name="Djukic M."/>
            <person name="Poehlein A."/>
            <person name="Thurmer A."/>
            <person name="Daniel R."/>
        </authorList>
    </citation>
    <scope>NUCLEOTIDE SEQUENCE [LARGE SCALE GENOMIC DNA]</scope>
    <source>
        <strain evidence="13 14">LMG 15441</strain>
    </source>
</reference>
<name>A0A075R316_BRELA</name>
<feature type="domain" description="Histidine kinase" evidence="10">
    <location>
        <begin position="571"/>
        <end position="775"/>
    </location>
</feature>
<dbReference type="InterPro" id="IPR000700">
    <property type="entry name" value="PAS-assoc_C"/>
</dbReference>
<dbReference type="SUPFAM" id="SSF55785">
    <property type="entry name" value="PYP-like sensor domain (PAS domain)"/>
    <property type="match status" value="4"/>
</dbReference>
<dbReference type="InterPro" id="IPR003594">
    <property type="entry name" value="HATPase_dom"/>
</dbReference>
<dbReference type="HOGENOM" id="CLU_000445_114_39_9"/>
<dbReference type="InterPro" id="IPR005467">
    <property type="entry name" value="His_kinase_dom"/>
</dbReference>
<comment type="catalytic activity">
    <reaction evidence="1">
        <text>ATP + protein L-histidine = ADP + protein N-phospho-L-histidine.</text>
        <dbReference type="EC" id="2.7.13.3"/>
    </reaction>
</comment>
<dbReference type="InterPro" id="IPR000014">
    <property type="entry name" value="PAS"/>
</dbReference>
<dbReference type="SUPFAM" id="SSF47384">
    <property type="entry name" value="Homodimeric domain of signal transducing histidine kinase"/>
    <property type="match status" value="1"/>
</dbReference>
<evidence type="ECO:0000259" key="12">
    <source>
        <dbReference type="PROSITE" id="PS50113"/>
    </source>
</evidence>
<dbReference type="CDD" id="cd00075">
    <property type="entry name" value="HATPase"/>
    <property type="match status" value="1"/>
</dbReference>
<dbReference type="InterPro" id="IPR013656">
    <property type="entry name" value="PAS_4"/>
</dbReference>
<dbReference type="InterPro" id="IPR013655">
    <property type="entry name" value="PAS_fold_3"/>
</dbReference>
<dbReference type="GO" id="GO:0030435">
    <property type="term" value="P:sporulation resulting in formation of a cellular spore"/>
    <property type="evidence" value="ECO:0007669"/>
    <property type="project" value="UniProtKB-KW"/>
</dbReference>
<feature type="domain" description="PAS" evidence="11">
    <location>
        <begin position="308"/>
        <end position="377"/>
    </location>
</feature>
<dbReference type="Pfam" id="PF02518">
    <property type="entry name" value="HATPase_c"/>
    <property type="match status" value="1"/>
</dbReference>
<keyword evidence="4 13" id="KW-0808">Transferase</keyword>
<dbReference type="AlphaFoldDB" id="A0A075R316"/>
<evidence type="ECO:0000313" key="14">
    <source>
        <dbReference type="Proteomes" id="UP000005850"/>
    </source>
</evidence>
<dbReference type="CDD" id="cd00130">
    <property type="entry name" value="PAS"/>
    <property type="match status" value="3"/>
</dbReference>
<evidence type="ECO:0000256" key="9">
    <source>
        <dbReference type="ARBA" id="ARBA00023012"/>
    </source>
</evidence>
<keyword evidence="6 13" id="KW-0418">Kinase</keyword>
<dbReference type="InterPro" id="IPR001610">
    <property type="entry name" value="PAC"/>
</dbReference>
<keyword evidence="3" id="KW-0597">Phosphoprotein</keyword>
<evidence type="ECO:0000256" key="2">
    <source>
        <dbReference type="ARBA" id="ARBA00012438"/>
    </source>
</evidence>
<dbReference type="Proteomes" id="UP000005850">
    <property type="component" value="Chromosome"/>
</dbReference>
<dbReference type="InterPro" id="IPR035965">
    <property type="entry name" value="PAS-like_dom_sf"/>
</dbReference>
<proteinExistence type="predicted"/>
<keyword evidence="5" id="KW-0547">Nucleotide-binding</keyword>
<evidence type="ECO:0000256" key="4">
    <source>
        <dbReference type="ARBA" id="ARBA00022679"/>
    </source>
</evidence>
<dbReference type="KEGG" id="blr:BRLA_c014980"/>
<evidence type="ECO:0000256" key="5">
    <source>
        <dbReference type="ARBA" id="ARBA00022741"/>
    </source>
</evidence>
<evidence type="ECO:0000256" key="8">
    <source>
        <dbReference type="ARBA" id="ARBA00022969"/>
    </source>
</evidence>
<dbReference type="GO" id="GO:0005524">
    <property type="term" value="F:ATP binding"/>
    <property type="evidence" value="ECO:0007669"/>
    <property type="project" value="UniProtKB-KW"/>
</dbReference>
<dbReference type="EMBL" id="CP007806">
    <property type="protein sequence ID" value="AIG25826.1"/>
    <property type="molecule type" value="Genomic_DNA"/>
</dbReference>
<evidence type="ECO:0000313" key="13">
    <source>
        <dbReference type="EMBL" id="AIG25826.1"/>
    </source>
</evidence>
<dbReference type="PROSITE" id="PS50113">
    <property type="entry name" value="PAC"/>
    <property type="match status" value="3"/>
</dbReference>